<gene>
    <name evidence="4" type="ORF">TVAG_300630</name>
</gene>
<proteinExistence type="predicted"/>
<keyword evidence="1" id="KW-0547">Nucleotide-binding</keyword>
<dbReference type="Pfam" id="PF07728">
    <property type="entry name" value="AAA_5"/>
    <property type="match status" value="1"/>
</dbReference>
<feature type="domain" description="ATPase dynein-related AAA" evidence="3">
    <location>
        <begin position="48"/>
        <end position="113"/>
    </location>
</feature>
<dbReference type="AlphaFoldDB" id="A2EP43"/>
<evidence type="ECO:0000313" key="4">
    <source>
        <dbReference type="EMBL" id="EAY05581.1"/>
    </source>
</evidence>
<dbReference type="EMBL" id="DS113445">
    <property type="protein sequence ID" value="EAY05581.1"/>
    <property type="molecule type" value="Genomic_DNA"/>
</dbReference>
<organism evidence="4 5">
    <name type="scientific">Trichomonas vaginalis (strain ATCC PRA-98 / G3)</name>
    <dbReference type="NCBI Taxonomy" id="412133"/>
    <lineage>
        <taxon>Eukaryota</taxon>
        <taxon>Metamonada</taxon>
        <taxon>Parabasalia</taxon>
        <taxon>Trichomonadida</taxon>
        <taxon>Trichomonadidae</taxon>
        <taxon>Trichomonas</taxon>
    </lineage>
</organism>
<dbReference type="PANTHER" id="PTHR48103">
    <property type="entry name" value="MIDASIN-RELATED"/>
    <property type="match status" value="1"/>
</dbReference>
<sequence>MISGNNSKNVEVKKHKVLANEIDKIVKASNDENTIKIGNEAKEIITKASQLINNMEYSESGLITAMRNGDWVLFDGVESCPSNILERIITLLDFEPSLNLYEVGEGVTFHPNQKILKIRSMKTLESFSHTMM</sequence>
<dbReference type="PANTHER" id="PTHR48103:SF2">
    <property type="entry name" value="MIDASIN"/>
    <property type="match status" value="1"/>
</dbReference>
<dbReference type="InParanoid" id="A2EP43"/>
<dbReference type="RefSeq" id="XP_001317804.1">
    <property type="nucleotide sequence ID" value="XM_001317769.1"/>
</dbReference>
<dbReference type="GO" id="GO:0005524">
    <property type="term" value="F:ATP binding"/>
    <property type="evidence" value="ECO:0007669"/>
    <property type="project" value="UniProtKB-KW"/>
</dbReference>
<dbReference type="OrthoDB" id="422220at2759"/>
<reference evidence="4" key="1">
    <citation type="submission" date="2006-10" db="EMBL/GenBank/DDBJ databases">
        <authorList>
            <person name="Amadeo P."/>
            <person name="Zhao Q."/>
            <person name="Wortman J."/>
            <person name="Fraser-Liggett C."/>
            <person name="Carlton J."/>
        </authorList>
    </citation>
    <scope>NUCLEOTIDE SEQUENCE</scope>
    <source>
        <strain evidence="4">G3</strain>
    </source>
</reference>
<dbReference type="VEuPathDB" id="TrichDB:TVAG_300630"/>
<evidence type="ECO:0000256" key="2">
    <source>
        <dbReference type="ARBA" id="ARBA00022840"/>
    </source>
</evidence>
<keyword evidence="2" id="KW-0067">ATP-binding</keyword>
<keyword evidence="5" id="KW-1185">Reference proteome</keyword>
<dbReference type="VEuPathDB" id="TrichDB:TVAGG3_0155030"/>
<dbReference type="InterPro" id="IPR011704">
    <property type="entry name" value="ATPase_dyneun-rel_AAA"/>
</dbReference>
<evidence type="ECO:0000259" key="3">
    <source>
        <dbReference type="Pfam" id="PF07728"/>
    </source>
</evidence>
<evidence type="ECO:0000313" key="5">
    <source>
        <dbReference type="Proteomes" id="UP000001542"/>
    </source>
</evidence>
<accession>A2EP43</accession>
<dbReference type="STRING" id="5722.A2EP43"/>
<dbReference type="KEGG" id="tva:4763447"/>
<dbReference type="GO" id="GO:0016887">
    <property type="term" value="F:ATP hydrolysis activity"/>
    <property type="evidence" value="ECO:0007669"/>
    <property type="project" value="InterPro"/>
</dbReference>
<dbReference type="Proteomes" id="UP000001542">
    <property type="component" value="Unassembled WGS sequence"/>
</dbReference>
<name>A2EP43_TRIV3</name>
<protein>
    <recommendedName>
        <fullName evidence="3">ATPase dynein-related AAA domain-containing protein</fullName>
    </recommendedName>
</protein>
<reference evidence="4" key="2">
    <citation type="journal article" date="2007" name="Science">
        <title>Draft genome sequence of the sexually transmitted pathogen Trichomonas vaginalis.</title>
        <authorList>
            <person name="Carlton J.M."/>
            <person name="Hirt R.P."/>
            <person name="Silva J.C."/>
            <person name="Delcher A.L."/>
            <person name="Schatz M."/>
            <person name="Zhao Q."/>
            <person name="Wortman J.R."/>
            <person name="Bidwell S.L."/>
            <person name="Alsmark U.C.M."/>
            <person name="Besteiro S."/>
            <person name="Sicheritz-Ponten T."/>
            <person name="Noel C.J."/>
            <person name="Dacks J.B."/>
            <person name="Foster P.G."/>
            <person name="Simillion C."/>
            <person name="Van de Peer Y."/>
            <person name="Miranda-Saavedra D."/>
            <person name="Barton G.J."/>
            <person name="Westrop G.D."/>
            <person name="Mueller S."/>
            <person name="Dessi D."/>
            <person name="Fiori P.L."/>
            <person name="Ren Q."/>
            <person name="Paulsen I."/>
            <person name="Zhang H."/>
            <person name="Bastida-Corcuera F.D."/>
            <person name="Simoes-Barbosa A."/>
            <person name="Brown M.T."/>
            <person name="Hayes R.D."/>
            <person name="Mukherjee M."/>
            <person name="Okumura C.Y."/>
            <person name="Schneider R."/>
            <person name="Smith A.J."/>
            <person name="Vanacova S."/>
            <person name="Villalvazo M."/>
            <person name="Haas B.J."/>
            <person name="Pertea M."/>
            <person name="Feldblyum T.V."/>
            <person name="Utterback T.R."/>
            <person name="Shu C.L."/>
            <person name="Osoegawa K."/>
            <person name="de Jong P.J."/>
            <person name="Hrdy I."/>
            <person name="Horvathova L."/>
            <person name="Zubacova Z."/>
            <person name="Dolezal P."/>
            <person name="Malik S.B."/>
            <person name="Logsdon J.M. Jr."/>
            <person name="Henze K."/>
            <person name="Gupta A."/>
            <person name="Wang C.C."/>
            <person name="Dunne R.L."/>
            <person name="Upcroft J.A."/>
            <person name="Upcroft P."/>
            <person name="White O."/>
            <person name="Salzberg S.L."/>
            <person name="Tang P."/>
            <person name="Chiu C.-H."/>
            <person name="Lee Y.-S."/>
            <person name="Embley T.M."/>
            <person name="Coombs G.H."/>
            <person name="Mottram J.C."/>
            <person name="Tachezy J."/>
            <person name="Fraser-Liggett C.M."/>
            <person name="Johnson P.J."/>
        </authorList>
    </citation>
    <scope>NUCLEOTIDE SEQUENCE [LARGE SCALE GENOMIC DNA]</scope>
    <source>
        <strain evidence="4">G3</strain>
    </source>
</reference>
<evidence type="ECO:0000256" key="1">
    <source>
        <dbReference type="ARBA" id="ARBA00022741"/>
    </source>
</evidence>